<gene>
    <name evidence="2" type="ORF">FRZ67_00905</name>
</gene>
<accession>A0A5B8V428</accession>
<dbReference type="EMBL" id="CP042435">
    <property type="protein sequence ID" value="QEC65929.1"/>
    <property type="molecule type" value="Genomic_DNA"/>
</dbReference>
<dbReference type="AlphaFoldDB" id="A0A5B8V428"/>
<evidence type="ECO:0000256" key="1">
    <source>
        <dbReference type="SAM" id="Phobius"/>
    </source>
</evidence>
<keyword evidence="3" id="KW-1185">Reference proteome</keyword>
<sequence length="145" mass="17003">MYKIAIILYLTCFSLYILFSRQPDYFDGELTKATIHFIKDSATNKMMPYAFYRTERKEFAVNAGYIFRKFTEGEKVDFIYEASQPKMGAVYSWWGYWITIGEVLFSIGLLIVMFYIAVSVTSNPTPEAVMEQLNDKPVKKRKYEN</sequence>
<name>A0A5B8V428_9BACT</name>
<dbReference type="RefSeq" id="WP_147187729.1">
    <property type="nucleotide sequence ID" value="NZ_CP042435.1"/>
</dbReference>
<keyword evidence="1" id="KW-1133">Transmembrane helix</keyword>
<feature type="transmembrane region" description="Helical" evidence="1">
    <location>
        <begin position="94"/>
        <end position="118"/>
    </location>
</feature>
<evidence type="ECO:0000313" key="3">
    <source>
        <dbReference type="Proteomes" id="UP000321533"/>
    </source>
</evidence>
<protein>
    <recommendedName>
        <fullName evidence="4">DUF3592 domain-containing protein</fullName>
    </recommendedName>
</protein>
<keyword evidence="1" id="KW-0812">Transmembrane</keyword>
<evidence type="ECO:0000313" key="2">
    <source>
        <dbReference type="EMBL" id="QEC65929.1"/>
    </source>
</evidence>
<keyword evidence="1" id="KW-0472">Membrane</keyword>
<proteinExistence type="predicted"/>
<evidence type="ECO:0008006" key="4">
    <source>
        <dbReference type="Google" id="ProtNLM"/>
    </source>
</evidence>
<dbReference type="Proteomes" id="UP000321533">
    <property type="component" value="Chromosome"/>
</dbReference>
<dbReference type="OrthoDB" id="677566at2"/>
<dbReference type="KEGG" id="pgin:FRZ67_00905"/>
<organism evidence="2 3">
    <name type="scientific">Panacibacter ginsenosidivorans</name>
    <dbReference type="NCBI Taxonomy" id="1813871"/>
    <lineage>
        <taxon>Bacteria</taxon>
        <taxon>Pseudomonadati</taxon>
        <taxon>Bacteroidota</taxon>
        <taxon>Chitinophagia</taxon>
        <taxon>Chitinophagales</taxon>
        <taxon>Chitinophagaceae</taxon>
        <taxon>Panacibacter</taxon>
    </lineage>
</organism>
<reference evidence="2 3" key="1">
    <citation type="journal article" date="2016" name="Int. J. Syst. Evol. Microbiol.">
        <title>Panacibacter ginsenosidivorans gen. nov., sp. nov., with ginsenoside converting activity isolated from soil of a ginseng field.</title>
        <authorList>
            <person name="Siddiqi M.Z."/>
            <person name="Muhammad Shafi S."/>
            <person name="Choi K.D."/>
            <person name="Im W.T."/>
        </authorList>
    </citation>
    <scope>NUCLEOTIDE SEQUENCE [LARGE SCALE GENOMIC DNA]</scope>
    <source>
        <strain evidence="2 3">Gsoil1550</strain>
    </source>
</reference>